<dbReference type="RefSeq" id="WP_326086608.1">
    <property type="nucleotide sequence ID" value="NZ_JARLKZ010000005.1"/>
</dbReference>
<reference evidence="1 2" key="1">
    <citation type="submission" date="2023-03" db="EMBL/GenBank/DDBJ databases">
        <title>Bacillus Genome Sequencing.</title>
        <authorList>
            <person name="Dunlap C."/>
        </authorList>
    </citation>
    <scope>NUCLEOTIDE SEQUENCE [LARGE SCALE GENOMIC DNA]</scope>
    <source>
        <strain evidence="1 2">BD-525</strain>
    </source>
</reference>
<keyword evidence="2" id="KW-1185">Reference proteome</keyword>
<organism evidence="1 2">
    <name type="scientific">Paenibacillus dokdonensis</name>
    <dbReference type="NCBI Taxonomy" id="2567944"/>
    <lineage>
        <taxon>Bacteria</taxon>
        <taxon>Bacillati</taxon>
        <taxon>Bacillota</taxon>
        <taxon>Bacilli</taxon>
        <taxon>Bacillales</taxon>
        <taxon>Paenibacillaceae</taxon>
        <taxon>Paenibacillus</taxon>
    </lineage>
</organism>
<sequence>MDLKTLEYMGSRVDVARNIQRRIKELEHFLSYSEGRSSILIHDNHGNGPRIKLNEYERLASKAKAAIIREIETEIELLKQELEEL</sequence>
<proteinExistence type="predicted"/>
<dbReference type="Proteomes" id="UP001344632">
    <property type="component" value="Unassembled WGS sequence"/>
</dbReference>
<evidence type="ECO:0000313" key="2">
    <source>
        <dbReference type="Proteomes" id="UP001344632"/>
    </source>
</evidence>
<comment type="caution">
    <text evidence="1">The sequence shown here is derived from an EMBL/GenBank/DDBJ whole genome shotgun (WGS) entry which is preliminary data.</text>
</comment>
<name>A0ABU6GI57_9BACL</name>
<gene>
    <name evidence="1" type="ORF">P4H66_06220</name>
</gene>
<dbReference type="EMBL" id="JARLKZ010000005">
    <property type="protein sequence ID" value="MEC0239450.1"/>
    <property type="molecule type" value="Genomic_DNA"/>
</dbReference>
<evidence type="ECO:0000313" key="1">
    <source>
        <dbReference type="EMBL" id="MEC0239450.1"/>
    </source>
</evidence>
<protein>
    <submittedName>
        <fullName evidence="1">Uncharacterized protein</fullName>
    </submittedName>
</protein>
<accession>A0ABU6GI57</accession>